<keyword evidence="1" id="KW-0805">Transcription regulation</keyword>
<name>A0A4R3NI38_9HYPH</name>
<protein>
    <submittedName>
        <fullName evidence="6">GntR family transcriptional regulator</fullName>
    </submittedName>
</protein>
<dbReference type="Gene3D" id="1.20.120.530">
    <property type="entry name" value="GntR ligand-binding domain-like"/>
    <property type="match status" value="1"/>
</dbReference>
<dbReference type="SUPFAM" id="SSF46785">
    <property type="entry name" value="Winged helix' DNA-binding domain"/>
    <property type="match status" value="1"/>
</dbReference>
<keyword evidence="7" id="KW-1185">Reference proteome</keyword>
<evidence type="ECO:0000256" key="1">
    <source>
        <dbReference type="ARBA" id="ARBA00023015"/>
    </source>
</evidence>
<dbReference type="InterPro" id="IPR036388">
    <property type="entry name" value="WH-like_DNA-bd_sf"/>
</dbReference>
<dbReference type="PANTHER" id="PTHR43537:SF45">
    <property type="entry name" value="GNTR FAMILY REGULATORY PROTEIN"/>
    <property type="match status" value="1"/>
</dbReference>
<evidence type="ECO:0000313" key="7">
    <source>
        <dbReference type="Proteomes" id="UP000295097"/>
    </source>
</evidence>
<dbReference type="Proteomes" id="UP000295097">
    <property type="component" value="Unassembled WGS sequence"/>
</dbReference>
<dbReference type="CDD" id="cd07377">
    <property type="entry name" value="WHTH_GntR"/>
    <property type="match status" value="1"/>
</dbReference>
<keyword evidence="2" id="KW-0238">DNA-binding</keyword>
<dbReference type="InterPro" id="IPR008920">
    <property type="entry name" value="TF_FadR/GntR_C"/>
</dbReference>
<dbReference type="PANTHER" id="PTHR43537">
    <property type="entry name" value="TRANSCRIPTIONAL REGULATOR, GNTR FAMILY"/>
    <property type="match status" value="1"/>
</dbReference>
<proteinExistence type="predicted"/>
<evidence type="ECO:0000256" key="4">
    <source>
        <dbReference type="SAM" id="MobiDB-lite"/>
    </source>
</evidence>
<comment type="caution">
    <text evidence="6">The sequence shown here is derived from an EMBL/GenBank/DDBJ whole genome shotgun (WGS) entry which is preliminary data.</text>
</comment>
<dbReference type="GO" id="GO:0003700">
    <property type="term" value="F:DNA-binding transcription factor activity"/>
    <property type="evidence" value="ECO:0007669"/>
    <property type="project" value="InterPro"/>
</dbReference>
<dbReference type="SUPFAM" id="SSF48008">
    <property type="entry name" value="GntR ligand-binding domain-like"/>
    <property type="match status" value="1"/>
</dbReference>
<evidence type="ECO:0000259" key="5">
    <source>
        <dbReference type="PROSITE" id="PS50949"/>
    </source>
</evidence>
<dbReference type="InterPro" id="IPR036390">
    <property type="entry name" value="WH_DNA-bd_sf"/>
</dbReference>
<feature type="domain" description="HTH gntR-type" evidence="5">
    <location>
        <begin position="26"/>
        <end position="93"/>
    </location>
</feature>
<dbReference type="InterPro" id="IPR000524">
    <property type="entry name" value="Tscrpt_reg_HTH_GntR"/>
</dbReference>
<feature type="region of interest" description="Disordered" evidence="4">
    <location>
        <begin position="1"/>
        <end position="29"/>
    </location>
</feature>
<keyword evidence="3" id="KW-0804">Transcription</keyword>
<dbReference type="OrthoDB" id="6087511at2"/>
<dbReference type="EMBL" id="SMAR01000041">
    <property type="protein sequence ID" value="TCT31712.1"/>
    <property type="molecule type" value="Genomic_DNA"/>
</dbReference>
<organism evidence="6 7">
    <name type="scientific">Martelella mediterranea</name>
    <dbReference type="NCBI Taxonomy" id="293089"/>
    <lineage>
        <taxon>Bacteria</taxon>
        <taxon>Pseudomonadati</taxon>
        <taxon>Pseudomonadota</taxon>
        <taxon>Alphaproteobacteria</taxon>
        <taxon>Hyphomicrobiales</taxon>
        <taxon>Aurantimonadaceae</taxon>
        <taxon>Martelella</taxon>
    </lineage>
</organism>
<dbReference type="Pfam" id="PF07729">
    <property type="entry name" value="FCD"/>
    <property type="match status" value="1"/>
</dbReference>
<accession>A0A4R3NI38</accession>
<dbReference type="SMART" id="SM00345">
    <property type="entry name" value="HTH_GNTR"/>
    <property type="match status" value="1"/>
</dbReference>
<evidence type="ECO:0000256" key="3">
    <source>
        <dbReference type="ARBA" id="ARBA00023163"/>
    </source>
</evidence>
<dbReference type="InterPro" id="IPR011711">
    <property type="entry name" value="GntR_C"/>
</dbReference>
<dbReference type="Gene3D" id="1.10.10.10">
    <property type="entry name" value="Winged helix-like DNA-binding domain superfamily/Winged helix DNA-binding domain"/>
    <property type="match status" value="1"/>
</dbReference>
<dbReference type="PROSITE" id="PS50949">
    <property type="entry name" value="HTH_GNTR"/>
    <property type="match status" value="1"/>
</dbReference>
<sequence length="241" mass="27102">MAIENFGKSQGAPGGNASTTNARRAGRRSRTVYEDLQRDIMLGDIPPLSAVLEMDIAERFGCSQSTAREALIALDHDGLVERLPHRGTFVADSRADDAREMIMVRREIECRGVPRIMQRYGSLLRNNLLEIIMSMVRAARGGDAYLLSQLDRDFHLKLYEAANLPSVQPILRRCLIHNHRFKILNSKERRDLVETAERHEAIVETLNSGDVNEAVAALSHHITTIVEFGPSILPEDIPQRR</sequence>
<dbReference type="GO" id="GO:0003677">
    <property type="term" value="F:DNA binding"/>
    <property type="evidence" value="ECO:0007669"/>
    <property type="project" value="UniProtKB-KW"/>
</dbReference>
<gene>
    <name evidence="6" type="ORF">EDC90_104112</name>
</gene>
<dbReference type="AlphaFoldDB" id="A0A4R3NI38"/>
<evidence type="ECO:0000256" key="2">
    <source>
        <dbReference type="ARBA" id="ARBA00023125"/>
    </source>
</evidence>
<evidence type="ECO:0000313" key="6">
    <source>
        <dbReference type="EMBL" id="TCT31712.1"/>
    </source>
</evidence>
<dbReference type="SMART" id="SM00895">
    <property type="entry name" value="FCD"/>
    <property type="match status" value="1"/>
</dbReference>
<reference evidence="6 7" key="1">
    <citation type="submission" date="2019-03" db="EMBL/GenBank/DDBJ databases">
        <title>Freshwater and sediment microbial communities from various areas in North America, analyzing microbe dynamics in response to fracking.</title>
        <authorList>
            <person name="Lamendella R."/>
        </authorList>
    </citation>
    <scope>NUCLEOTIDE SEQUENCE [LARGE SCALE GENOMIC DNA]</scope>
    <source>
        <strain evidence="6 7">175.2</strain>
    </source>
</reference>
<dbReference type="Pfam" id="PF00392">
    <property type="entry name" value="GntR"/>
    <property type="match status" value="1"/>
</dbReference>